<protein>
    <submittedName>
        <fullName evidence="2">YnhF family membrane protein</fullName>
    </submittedName>
</protein>
<evidence type="ECO:0000313" key="2">
    <source>
        <dbReference type="EMBL" id="NHB91694.1"/>
    </source>
</evidence>
<comment type="caution">
    <text evidence="2">The sequence shown here is derived from an EMBL/GenBank/DDBJ whole genome shotgun (WGS) entry which is preliminary data.</text>
</comment>
<keyword evidence="1" id="KW-0472">Membrane</keyword>
<dbReference type="EMBL" id="PUJW01000005">
    <property type="protein sequence ID" value="NHB91694.1"/>
    <property type="molecule type" value="Genomic_DNA"/>
</dbReference>
<evidence type="ECO:0000313" key="3">
    <source>
        <dbReference type="Proteomes" id="UP000591844"/>
    </source>
</evidence>
<dbReference type="NCBIfam" id="NF033411">
    <property type="entry name" value="small_mem_YnhF"/>
    <property type="match status" value="1"/>
</dbReference>
<dbReference type="Proteomes" id="UP000591844">
    <property type="component" value="Unassembled WGS sequence"/>
</dbReference>
<feature type="transmembrane region" description="Helical" evidence="1">
    <location>
        <begin position="6"/>
        <end position="29"/>
    </location>
</feature>
<accession>A0A7X5QC59</accession>
<proteinExistence type="predicted"/>
<organism evidence="2 3">
    <name type="scientific">Photorhabdus cinerea</name>
    <dbReference type="NCBI Taxonomy" id="471575"/>
    <lineage>
        <taxon>Bacteria</taxon>
        <taxon>Pseudomonadati</taxon>
        <taxon>Pseudomonadota</taxon>
        <taxon>Gammaproteobacteria</taxon>
        <taxon>Enterobacterales</taxon>
        <taxon>Morganellaceae</taxon>
        <taxon>Photorhabdus</taxon>
    </lineage>
</organism>
<reference evidence="2 3" key="1">
    <citation type="submission" date="2018-02" db="EMBL/GenBank/DDBJ databases">
        <authorList>
            <person name="Machado R.A."/>
        </authorList>
    </citation>
    <scope>NUCLEOTIDE SEQUENCE [LARGE SCALE GENOMIC DNA]</scope>
    <source>
        <strain evidence="2 3">DSM 19724</strain>
    </source>
</reference>
<dbReference type="RefSeq" id="WP_166303630.1">
    <property type="nucleotide sequence ID" value="NZ_CAWPIB010000005.1"/>
</dbReference>
<evidence type="ECO:0000256" key="1">
    <source>
        <dbReference type="SAM" id="Phobius"/>
    </source>
</evidence>
<sequence length="30" mass="3197">MDTDLKLGLLTVVSTLAMIVIFAALCLIFA</sequence>
<keyword evidence="1" id="KW-0812">Transmembrane</keyword>
<dbReference type="InterPro" id="IPR047743">
    <property type="entry name" value="YnhF-like"/>
</dbReference>
<keyword evidence="3" id="KW-1185">Reference proteome</keyword>
<gene>
    <name evidence="2" type="primary">ynhF</name>
    <name evidence="2" type="ORF">C5469_05865</name>
</gene>
<dbReference type="AlphaFoldDB" id="A0A7X5QC59"/>
<keyword evidence="1" id="KW-1133">Transmembrane helix</keyword>
<name>A0A7X5QC59_9GAMM</name>